<evidence type="ECO:0000313" key="2">
    <source>
        <dbReference type="Proteomes" id="UP000183832"/>
    </source>
</evidence>
<name>A0A1J1HVR4_9DIPT</name>
<accession>A0A1J1HVR4</accession>
<proteinExistence type="predicted"/>
<sequence>MKKTIFHQNDLRSASPTLQTYKLKSSEPDRTNSSLSPANVQLFIVHEL</sequence>
<dbReference type="EMBL" id="CVRI01000021">
    <property type="protein sequence ID" value="CRK91642.1"/>
    <property type="molecule type" value="Genomic_DNA"/>
</dbReference>
<evidence type="ECO:0000313" key="1">
    <source>
        <dbReference type="EMBL" id="CRK91642.1"/>
    </source>
</evidence>
<organism evidence="1 2">
    <name type="scientific">Clunio marinus</name>
    <dbReference type="NCBI Taxonomy" id="568069"/>
    <lineage>
        <taxon>Eukaryota</taxon>
        <taxon>Metazoa</taxon>
        <taxon>Ecdysozoa</taxon>
        <taxon>Arthropoda</taxon>
        <taxon>Hexapoda</taxon>
        <taxon>Insecta</taxon>
        <taxon>Pterygota</taxon>
        <taxon>Neoptera</taxon>
        <taxon>Endopterygota</taxon>
        <taxon>Diptera</taxon>
        <taxon>Nematocera</taxon>
        <taxon>Chironomoidea</taxon>
        <taxon>Chironomidae</taxon>
        <taxon>Clunio</taxon>
    </lineage>
</organism>
<dbReference type="Proteomes" id="UP000183832">
    <property type="component" value="Unassembled WGS sequence"/>
</dbReference>
<protein>
    <submittedName>
        <fullName evidence="1">CLUMA_CG005293, isoform A</fullName>
    </submittedName>
</protein>
<dbReference type="AlphaFoldDB" id="A0A1J1HVR4"/>
<reference evidence="1 2" key="1">
    <citation type="submission" date="2015-04" db="EMBL/GenBank/DDBJ databases">
        <authorList>
            <person name="Syromyatnikov M.Y."/>
            <person name="Popov V.N."/>
        </authorList>
    </citation>
    <scope>NUCLEOTIDE SEQUENCE [LARGE SCALE GENOMIC DNA]</scope>
</reference>
<gene>
    <name evidence="1" type="ORF">CLUMA_CG005293</name>
</gene>
<keyword evidence="2" id="KW-1185">Reference proteome</keyword>